<evidence type="ECO:0000313" key="2">
    <source>
        <dbReference type="EMBL" id="KAK0387667.1"/>
    </source>
</evidence>
<dbReference type="PANTHER" id="PTHR32440">
    <property type="entry name" value="PHOSPHATASE DCR2-RELATED-RELATED"/>
    <property type="match status" value="1"/>
</dbReference>
<gene>
    <name evidence="2" type="ORF">NLU13_3912</name>
</gene>
<dbReference type="GO" id="GO:0005737">
    <property type="term" value="C:cytoplasm"/>
    <property type="evidence" value="ECO:0007669"/>
    <property type="project" value="TreeGrafter"/>
</dbReference>
<feature type="domain" description="Calcineurin-like phosphoesterase" evidence="1">
    <location>
        <begin position="47"/>
        <end position="313"/>
    </location>
</feature>
<dbReference type="EMBL" id="JAPDFR010000003">
    <property type="protein sequence ID" value="KAK0387667.1"/>
    <property type="molecule type" value="Genomic_DNA"/>
</dbReference>
<organism evidence="2 3">
    <name type="scientific">Sarocladium strictum</name>
    <name type="common">Black bundle disease fungus</name>
    <name type="synonym">Acremonium strictum</name>
    <dbReference type="NCBI Taxonomy" id="5046"/>
    <lineage>
        <taxon>Eukaryota</taxon>
        <taxon>Fungi</taxon>
        <taxon>Dikarya</taxon>
        <taxon>Ascomycota</taxon>
        <taxon>Pezizomycotina</taxon>
        <taxon>Sordariomycetes</taxon>
        <taxon>Hypocreomycetidae</taxon>
        <taxon>Hypocreales</taxon>
        <taxon>Sarocladiaceae</taxon>
        <taxon>Sarocladium</taxon>
    </lineage>
</organism>
<dbReference type="AlphaFoldDB" id="A0AA39GHX2"/>
<evidence type="ECO:0000259" key="1">
    <source>
        <dbReference type="Pfam" id="PF00149"/>
    </source>
</evidence>
<dbReference type="InterPro" id="IPR004843">
    <property type="entry name" value="Calcineurin-like_PHP"/>
</dbReference>
<dbReference type="SUPFAM" id="SSF56300">
    <property type="entry name" value="Metallo-dependent phosphatases"/>
    <property type="match status" value="1"/>
</dbReference>
<accession>A0AA39GHX2</accession>
<dbReference type="CDD" id="cd07383">
    <property type="entry name" value="MPP_Dcr2"/>
    <property type="match status" value="1"/>
</dbReference>
<evidence type="ECO:0000313" key="3">
    <source>
        <dbReference type="Proteomes" id="UP001175261"/>
    </source>
</evidence>
<name>A0AA39GHX2_SARSR</name>
<protein>
    <recommendedName>
        <fullName evidence="1">Calcineurin-like phosphoesterase domain-containing protein</fullName>
    </recommendedName>
</protein>
<dbReference type="GO" id="GO:0016788">
    <property type="term" value="F:hydrolase activity, acting on ester bonds"/>
    <property type="evidence" value="ECO:0007669"/>
    <property type="project" value="TreeGrafter"/>
</dbReference>
<keyword evidence="3" id="KW-1185">Reference proteome</keyword>
<comment type="caution">
    <text evidence="2">The sequence shown here is derived from an EMBL/GenBank/DDBJ whole genome shotgun (WGS) entry which is preliminary data.</text>
</comment>
<dbReference type="PANTHER" id="PTHR32440:SF11">
    <property type="entry name" value="METALLOPHOSPHOESTERASE DOMAIN-CONTAINING PROTEIN"/>
    <property type="match status" value="1"/>
</dbReference>
<reference evidence="2" key="1">
    <citation type="submission" date="2022-10" db="EMBL/GenBank/DDBJ databases">
        <title>Determination and structural analysis of whole genome sequence of Sarocladium strictum F4-1.</title>
        <authorList>
            <person name="Hu L."/>
            <person name="Jiang Y."/>
        </authorList>
    </citation>
    <scope>NUCLEOTIDE SEQUENCE</scope>
    <source>
        <strain evidence="2">F4-1</strain>
    </source>
</reference>
<dbReference type="Pfam" id="PF00149">
    <property type="entry name" value="Metallophos"/>
    <property type="match status" value="1"/>
</dbReference>
<dbReference type="Gene3D" id="3.60.21.10">
    <property type="match status" value="1"/>
</dbReference>
<sequence length="410" mass="45252">MKLPLLALSTVVGALPPTSFTTRHTSHVPKSLKFRKDGTFQISIFEDLHFGENAWDSWGPQQDINSVKVIEKVLDAENPSLVVLNGDLITGDNAFLQNATAVVDEIVGPIVARDLPWASTYGNHDYQYNLTGEAILQHENRYQNSLTRSMVPGRDAGVSNYYIPVMPDHCKSKHHCAPELILWFFDSRGGFEFQAKQANGDFVGRPNWVDVSVVNWFQQTHAALAHEHKKVIPSLAFVHIPTNASLALQTVSKVNPNYQPGINDDYPASVQSQGWCPDGTNSGCAYGGQDAPFMKALTQTPGLMAVFSGHDHGDTWCYRWDEGTVVPGMDIRGSGLNLCFGQHSGYGGYGSWIRGARQVLVSKEKLRNQEVDTWIRLESGSAVGRVSLNSTYGHDWYPATPNDKTQCPTC</sequence>
<proteinExistence type="predicted"/>
<dbReference type="InterPro" id="IPR029052">
    <property type="entry name" value="Metallo-depent_PP-like"/>
</dbReference>
<dbReference type="Proteomes" id="UP001175261">
    <property type="component" value="Unassembled WGS sequence"/>
</dbReference>